<dbReference type="Proteomes" id="UP000465240">
    <property type="component" value="Unassembled WGS sequence"/>
</dbReference>
<protein>
    <recommendedName>
        <fullName evidence="3">Transcriptional regulator</fullName>
    </recommendedName>
</protein>
<sequence length="160" mass="18318">MIGHEIRPLGALPWPPGLGKLIEYPRLQARLTRLLGERSADSAVHEDMVRRRDPAYREVVLTELSAAPWASDLIESVDMATDLARRSPLLNKRFDDASARWVAWAKQSRETVAPSVRSWLESPARVTRESIENGRHRLTFLRLHHPLEHSVLVRVNHSRL</sequence>
<evidence type="ECO:0008006" key="3">
    <source>
        <dbReference type="Google" id="ProtNLM"/>
    </source>
</evidence>
<accession>A0ABQ1CFK6</accession>
<evidence type="ECO:0000313" key="1">
    <source>
        <dbReference type="EMBL" id="GFG83263.1"/>
    </source>
</evidence>
<name>A0ABQ1CFK6_9MYCO</name>
<evidence type="ECO:0000313" key="2">
    <source>
        <dbReference type="Proteomes" id="UP000465240"/>
    </source>
</evidence>
<proteinExistence type="predicted"/>
<gene>
    <name evidence="1" type="ORF">MPRG_65390</name>
</gene>
<keyword evidence="2" id="KW-1185">Reference proteome</keyword>
<reference evidence="1 2" key="1">
    <citation type="journal article" date="2019" name="Emerg. Microbes Infect.">
        <title>Comprehensive subspecies identification of 175 nontuberculous mycobacteria species based on 7547 genomic profiles.</title>
        <authorList>
            <person name="Matsumoto Y."/>
            <person name="Kinjo T."/>
            <person name="Motooka D."/>
            <person name="Nabeya D."/>
            <person name="Jung N."/>
            <person name="Uechi K."/>
            <person name="Horii T."/>
            <person name="Iida T."/>
            <person name="Fujita J."/>
            <person name="Nakamura S."/>
        </authorList>
    </citation>
    <scope>NUCLEOTIDE SEQUENCE [LARGE SCALE GENOMIC DNA]</scope>
    <source>
        <strain evidence="1 2">JCM 18565</strain>
    </source>
</reference>
<dbReference type="EMBL" id="BLKX01000003">
    <property type="protein sequence ID" value="GFG83263.1"/>
    <property type="molecule type" value="Genomic_DNA"/>
</dbReference>
<organism evidence="1 2">
    <name type="scientific">Mycobacterium paragordonae</name>
    <dbReference type="NCBI Taxonomy" id="1389713"/>
    <lineage>
        <taxon>Bacteria</taxon>
        <taxon>Bacillati</taxon>
        <taxon>Actinomycetota</taxon>
        <taxon>Actinomycetes</taxon>
        <taxon>Mycobacteriales</taxon>
        <taxon>Mycobacteriaceae</taxon>
        <taxon>Mycobacterium</taxon>
    </lineage>
</organism>
<dbReference type="RefSeq" id="WP_120795145.1">
    <property type="nucleotide sequence ID" value="NZ_BLKX01000003.1"/>
</dbReference>
<comment type="caution">
    <text evidence="1">The sequence shown here is derived from an EMBL/GenBank/DDBJ whole genome shotgun (WGS) entry which is preliminary data.</text>
</comment>